<protein>
    <submittedName>
        <fullName evidence="1">Uncharacterized protein</fullName>
    </submittedName>
</protein>
<reference evidence="1" key="1">
    <citation type="submission" date="2019-06" db="EMBL/GenBank/DDBJ databases">
        <authorList>
            <person name="Zheng W."/>
        </authorList>
    </citation>
    <scope>NUCLEOTIDE SEQUENCE</scope>
    <source>
        <strain evidence="1">QDHG01</strain>
    </source>
</reference>
<dbReference type="Proteomes" id="UP000785679">
    <property type="component" value="Unassembled WGS sequence"/>
</dbReference>
<comment type="caution">
    <text evidence="1">The sequence shown here is derived from an EMBL/GenBank/DDBJ whole genome shotgun (WGS) entry which is preliminary data.</text>
</comment>
<evidence type="ECO:0000313" key="2">
    <source>
        <dbReference type="Proteomes" id="UP000785679"/>
    </source>
</evidence>
<organism evidence="1 2">
    <name type="scientific">Halteria grandinella</name>
    <dbReference type="NCBI Taxonomy" id="5974"/>
    <lineage>
        <taxon>Eukaryota</taxon>
        <taxon>Sar</taxon>
        <taxon>Alveolata</taxon>
        <taxon>Ciliophora</taxon>
        <taxon>Intramacronucleata</taxon>
        <taxon>Spirotrichea</taxon>
        <taxon>Stichotrichia</taxon>
        <taxon>Sporadotrichida</taxon>
        <taxon>Halteriidae</taxon>
        <taxon>Halteria</taxon>
    </lineage>
</organism>
<dbReference type="AlphaFoldDB" id="A0A8J8SVS0"/>
<proteinExistence type="predicted"/>
<sequence>MEILQKLIYNGIEASKLKEQYISCLKVLKADVYFGTSLSADSNFPLRLLTSIESCKLRDTDTVFSFAMINKLLSSTITIDNSQLHSSIELEIYRLNDRGSIKVDPSKSVAEQILKNQADLNGLSIIAFEEVKLAQLSVYNLEIKLKDKRARQLKLKISRGLIFTYQ</sequence>
<gene>
    <name evidence="1" type="ORF">FGO68_gene14310</name>
</gene>
<accession>A0A8J8SVS0</accession>
<name>A0A8J8SVS0_HALGN</name>
<keyword evidence="2" id="KW-1185">Reference proteome</keyword>
<evidence type="ECO:0000313" key="1">
    <source>
        <dbReference type="EMBL" id="TNV72455.1"/>
    </source>
</evidence>
<dbReference type="EMBL" id="RRYP01022293">
    <property type="protein sequence ID" value="TNV72455.1"/>
    <property type="molecule type" value="Genomic_DNA"/>
</dbReference>